<dbReference type="PANTHER" id="PTHR30231:SF41">
    <property type="entry name" value="DNA POLYMERASE III SUBUNIT EPSILON"/>
    <property type="match status" value="1"/>
</dbReference>
<dbReference type="AlphaFoldDB" id="A0A858SV10"/>
<feature type="transmembrane region" description="Helical" evidence="5">
    <location>
        <begin position="45"/>
        <end position="67"/>
    </location>
</feature>
<evidence type="ECO:0000256" key="1">
    <source>
        <dbReference type="ARBA" id="ARBA00012417"/>
    </source>
</evidence>
<feature type="transmembrane region" description="Helical" evidence="5">
    <location>
        <begin position="12"/>
        <end position="33"/>
    </location>
</feature>
<keyword evidence="8" id="KW-1185">Reference proteome</keyword>
<evidence type="ECO:0000313" key="7">
    <source>
        <dbReference type="EMBL" id="QJF52525.1"/>
    </source>
</evidence>
<evidence type="ECO:0000256" key="2">
    <source>
        <dbReference type="ARBA" id="ARBA00025483"/>
    </source>
</evidence>
<keyword evidence="7" id="KW-0540">Nuclease</keyword>
<dbReference type="PANTHER" id="PTHR30231">
    <property type="entry name" value="DNA POLYMERASE III SUBUNIT EPSILON"/>
    <property type="match status" value="1"/>
</dbReference>
<evidence type="ECO:0000256" key="5">
    <source>
        <dbReference type="SAM" id="Phobius"/>
    </source>
</evidence>
<dbReference type="GO" id="GO:0003677">
    <property type="term" value="F:DNA binding"/>
    <property type="evidence" value="ECO:0007669"/>
    <property type="project" value="InterPro"/>
</dbReference>
<proteinExistence type="predicted"/>
<sequence>MQQAGLRLRVFLFFALLAAAGVATAWAGLWLGYRQLAQPSALSGFMTAAVVCGFGLPMIAAGIWLLFDENVSKPVDALSGALRAGTDAGGATLKKRDAGQYLGDLAPAVASACERFAEASAETGTRINEATAQLEGQREQLLQILSDIPVAVILAGQDHQIVLYDGQAADLMAREHPALLNGSVFDYLDEGGVRAAHGRLAEAGAGRIDVTLTGRSGAVYTGHIRRFGRTGGYTLMLEPLSPDAARPLVYDFDLLGKSRCDSLADAPLRDLAWVVFDSETTGLDPQKDEVVQLAAVRIINGRIVAGEVFDALVNPGRPIPAASTKVHGVSDAMVRAAPPFSDICRSFHGFCAGAVIIAHNAPFDVAFLKRAEPASGCVFDHPVLDTVHLSAIVFGGAEEHTLDALCDRLNITIAPELRHTALGDAEATARAFCALLPVLEARGLNTFGALRAECEKHRRILKTTGS</sequence>
<dbReference type="SMART" id="SM00479">
    <property type="entry name" value="EXOIII"/>
    <property type="match status" value="1"/>
</dbReference>
<accession>A0A858SV10</accession>
<evidence type="ECO:0000256" key="4">
    <source>
        <dbReference type="ARBA" id="ARBA00049244"/>
    </source>
</evidence>
<evidence type="ECO:0000256" key="3">
    <source>
        <dbReference type="ARBA" id="ARBA00026073"/>
    </source>
</evidence>
<dbReference type="EMBL" id="CP048788">
    <property type="protein sequence ID" value="QJF52525.1"/>
    <property type="molecule type" value="Genomic_DNA"/>
</dbReference>
<dbReference type="RefSeq" id="WP_169641745.1">
    <property type="nucleotide sequence ID" value="NZ_CP048788.1"/>
</dbReference>
<dbReference type="GO" id="GO:0005829">
    <property type="term" value="C:cytosol"/>
    <property type="evidence" value="ECO:0007669"/>
    <property type="project" value="TreeGrafter"/>
</dbReference>
<dbReference type="GO" id="GO:0045004">
    <property type="term" value="P:DNA replication proofreading"/>
    <property type="evidence" value="ECO:0007669"/>
    <property type="project" value="TreeGrafter"/>
</dbReference>
<keyword evidence="5" id="KW-1133">Transmembrane helix</keyword>
<dbReference type="KEGG" id="rpon:G3256_15760"/>
<comment type="subunit">
    <text evidence="3">DNA polymerase III contains a core (composed of alpha, epsilon and theta chains) that associates with a tau subunit. This core dimerizes to form the POLIII' complex. PolIII' associates with the gamma complex (composed of gamma, delta, delta', psi and chi chains) and with the beta chain to form the complete DNA polymerase III complex.</text>
</comment>
<keyword evidence="7" id="KW-0378">Hydrolase</keyword>
<dbReference type="Gene3D" id="3.30.420.10">
    <property type="entry name" value="Ribonuclease H-like superfamily/Ribonuclease H"/>
    <property type="match status" value="1"/>
</dbReference>
<dbReference type="InterPro" id="IPR012337">
    <property type="entry name" value="RNaseH-like_sf"/>
</dbReference>
<dbReference type="InterPro" id="IPR006054">
    <property type="entry name" value="DnaQ"/>
</dbReference>
<dbReference type="NCBIfam" id="TIGR00573">
    <property type="entry name" value="dnaq"/>
    <property type="match status" value="1"/>
</dbReference>
<dbReference type="InterPro" id="IPR013520">
    <property type="entry name" value="Ribonucl_H"/>
</dbReference>
<feature type="domain" description="Exonuclease" evidence="6">
    <location>
        <begin position="272"/>
        <end position="441"/>
    </location>
</feature>
<dbReference type="GO" id="GO:0003887">
    <property type="term" value="F:DNA-directed DNA polymerase activity"/>
    <property type="evidence" value="ECO:0007669"/>
    <property type="project" value="UniProtKB-EC"/>
</dbReference>
<keyword evidence="5" id="KW-0472">Membrane</keyword>
<keyword evidence="7" id="KW-0269">Exonuclease</keyword>
<organism evidence="7 8">
    <name type="scientific">Roseobacter ponti</name>
    <dbReference type="NCBI Taxonomy" id="1891787"/>
    <lineage>
        <taxon>Bacteria</taxon>
        <taxon>Pseudomonadati</taxon>
        <taxon>Pseudomonadota</taxon>
        <taxon>Alphaproteobacteria</taxon>
        <taxon>Rhodobacterales</taxon>
        <taxon>Roseobacteraceae</taxon>
        <taxon>Roseobacter</taxon>
    </lineage>
</organism>
<comment type="catalytic activity">
    <reaction evidence="4">
        <text>DNA(n) + a 2'-deoxyribonucleoside 5'-triphosphate = DNA(n+1) + diphosphate</text>
        <dbReference type="Rhea" id="RHEA:22508"/>
        <dbReference type="Rhea" id="RHEA-COMP:17339"/>
        <dbReference type="Rhea" id="RHEA-COMP:17340"/>
        <dbReference type="ChEBI" id="CHEBI:33019"/>
        <dbReference type="ChEBI" id="CHEBI:61560"/>
        <dbReference type="ChEBI" id="CHEBI:173112"/>
        <dbReference type="EC" id="2.7.7.7"/>
    </reaction>
</comment>
<reference evidence="7 8" key="1">
    <citation type="submission" date="2020-02" db="EMBL/GenBank/DDBJ databases">
        <title>Genome sequence of Roseobacter ponti.</title>
        <authorList>
            <person name="Hollensteiner J."/>
            <person name="Schneider D."/>
            <person name="Poehlein A."/>
            <person name="Daniel R."/>
        </authorList>
    </citation>
    <scope>NUCLEOTIDE SEQUENCE [LARGE SCALE GENOMIC DNA]</scope>
    <source>
        <strain evidence="7 8">DSM 106830</strain>
    </source>
</reference>
<dbReference type="Pfam" id="PF00929">
    <property type="entry name" value="RNase_T"/>
    <property type="match status" value="1"/>
</dbReference>
<protein>
    <recommendedName>
        <fullName evidence="1">DNA-directed DNA polymerase</fullName>
        <ecNumber evidence="1">2.7.7.7</ecNumber>
    </recommendedName>
</protein>
<dbReference type="SUPFAM" id="SSF53098">
    <property type="entry name" value="Ribonuclease H-like"/>
    <property type="match status" value="1"/>
</dbReference>
<dbReference type="Proteomes" id="UP000503308">
    <property type="component" value="Chromosome"/>
</dbReference>
<comment type="function">
    <text evidence="2">DNA polymerase III is a complex, multichain enzyme responsible for most of the replicative synthesis in bacteria. The epsilon subunit contain the editing function and is a proofreading 3'-5' exonuclease.</text>
</comment>
<dbReference type="GO" id="GO:0008408">
    <property type="term" value="F:3'-5' exonuclease activity"/>
    <property type="evidence" value="ECO:0007669"/>
    <property type="project" value="TreeGrafter"/>
</dbReference>
<dbReference type="EC" id="2.7.7.7" evidence="1"/>
<dbReference type="CDD" id="cd06127">
    <property type="entry name" value="DEDDh"/>
    <property type="match status" value="1"/>
</dbReference>
<evidence type="ECO:0000259" key="6">
    <source>
        <dbReference type="SMART" id="SM00479"/>
    </source>
</evidence>
<dbReference type="InterPro" id="IPR036397">
    <property type="entry name" value="RNaseH_sf"/>
</dbReference>
<dbReference type="FunFam" id="3.30.420.10:FF:000045">
    <property type="entry name" value="3'-5' exonuclease DinG"/>
    <property type="match status" value="1"/>
</dbReference>
<name>A0A858SV10_9RHOB</name>
<evidence type="ECO:0000313" key="8">
    <source>
        <dbReference type="Proteomes" id="UP000503308"/>
    </source>
</evidence>
<keyword evidence="5" id="KW-0812">Transmembrane</keyword>
<gene>
    <name evidence="7" type="ORF">G3256_15760</name>
</gene>